<dbReference type="Gene3D" id="3.30.9.100">
    <property type="match status" value="1"/>
</dbReference>
<sequence>MAIEGNRWMVVLAGTKKDYPSTREDEFLAFARSLPDATLYETIKEATPISPIYGYRRTANRIRHFEQLKRYPEQFLVLGDAACCFNPIYGQGRTVAALEALMLDVCLGKYRRQQGFAHRFQRKVAHAIATPWQLATAAALPETKENLTGRVSRWYLERLISLLPTDQAIWLIFLEVIHMLRSPLALMHPRIVASVLTAQKHISSPENAT</sequence>
<reference evidence="1 2" key="1">
    <citation type="journal article" date="2021" name="Int. J. Syst. Evol. Microbiol.">
        <title>Reticulibacter mediterranei gen. nov., sp. nov., within the new family Reticulibacteraceae fam. nov., and Ktedonospora formicarum gen. nov., sp. nov., Ktedonobacter robiniae sp. nov., Dictyobacter formicarum sp. nov. and Dictyobacter arantiisoli sp. nov., belonging to the class Ktedonobacteria.</title>
        <authorList>
            <person name="Yabe S."/>
            <person name="Zheng Y."/>
            <person name="Wang C.M."/>
            <person name="Sakai Y."/>
            <person name="Abe K."/>
            <person name="Yokota A."/>
            <person name="Donadio S."/>
            <person name="Cavaletti L."/>
            <person name="Monciardini P."/>
        </authorList>
    </citation>
    <scope>NUCLEOTIDE SEQUENCE [LARGE SCALE GENOMIC DNA]</scope>
    <source>
        <strain evidence="1 2">SOSP1-30</strain>
    </source>
</reference>
<organism evidence="1 2">
    <name type="scientific">Ktedonobacter robiniae</name>
    <dbReference type="NCBI Taxonomy" id="2778365"/>
    <lineage>
        <taxon>Bacteria</taxon>
        <taxon>Bacillati</taxon>
        <taxon>Chloroflexota</taxon>
        <taxon>Ktedonobacteria</taxon>
        <taxon>Ktedonobacterales</taxon>
        <taxon>Ktedonobacteraceae</taxon>
        <taxon>Ktedonobacter</taxon>
    </lineage>
</organism>
<dbReference type="InterPro" id="IPR036188">
    <property type="entry name" value="FAD/NAD-bd_sf"/>
</dbReference>
<dbReference type="SUPFAM" id="SSF51905">
    <property type="entry name" value="FAD/NAD(P)-binding domain"/>
    <property type="match status" value="1"/>
</dbReference>
<evidence type="ECO:0000313" key="1">
    <source>
        <dbReference type="EMBL" id="GHO57751.1"/>
    </source>
</evidence>
<keyword evidence="2" id="KW-1185">Reference proteome</keyword>
<name>A0ABQ3UYG8_9CHLR</name>
<evidence type="ECO:0008006" key="3">
    <source>
        <dbReference type="Google" id="ProtNLM"/>
    </source>
</evidence>
<gene>
    <name evidence="1" type="ORF">KSB_62260</name>
</gene>
<protein>
    <recommendedName>
        <fullName evidence="3">FAD-binding domain-containing protein</fullName>
    </recommendedName>
</protein>
<proteinExistence type="predicted"/>
<dbReference type="RefSeq" id="WP_201374066.1">
    <property type="nucleotide sequence ID" value="NZ_BNJG01000002.1"/>
</dbReference>
<dbReference type="Gene3D" id="3.50.50.60">
    <property type="entry name" value="FAD/NAD(P)-binding domain"/>
    <property type="match status" value="1"/>
</dbReference>
<dbReference type="EMBL" id="BNJG01000002">
    <property type="protein sequence ID" value="GHO57751.1"/>
    <property type="molecule type" value="Genomic_DNA"/>
</dbReference>
<dbReference type="Proteomes" id="UP000654345">
    <property type="component" value="Unassembled WGS sequence"/>
</dbReference>
<accession>A0ABQ3UYG8</accession>
<evidence type="ECO:0000313" key="2">
    <source>
        <dbReference type="Proteomes" id="UP000654345"/>
    </source>
</evidence>
<comment type="caution">
    <text evidence="1">The sequence shown here is derived from an EMBL/GenBank/DDBJ whole genome shotgun (WGS) entry which is preliminary data.</text>
</comment>